<sequence>MPACQLSHLQPTPMVKMLCWIPPVFWSSPSSPKPYKMLNRKVVPPEREKDQFTRSPDKTNLSGTTSKPTTPSAPRASNSSSHNSRGFQKR</sequence>
<evidence type="ECO:0000256" key="1">
    <source>
        <dbReference type="SAM" id="MobiDB-lite"/>
    </source>
</evidence>
<dbReference type="AlphaFoldDB" id="A0A9P7BZB1"/>
<feature type="region of interest" description="Disordered" evidence="1">
    <location>
        <begin position="27"/>
        <end position="90"/>
    </location>
</feature>
<reference evidence="2" key="1">
    <citation type="journal article" date="2020" name="Microb. Genom.">
        <title>Genetic diversity of clinical and environmental Mucorales isolates obtained from an investigation of mucormycosis cases among solid organ transplant recipients.</title>
        <authorList>
            <person name="Nguyen M.H."/>
            <person name="Kaul D."/>
            <person name="Muto C."/>
            <person name="Cheng S.J."/>
            <person name="Richter R.A."/>
            <person name="Bruno V.M."/>
            <person name="Liu G."/>
            <person name="Beyhan S."/>
            <person name="Sundermann A.J."/>
            <person name="Mounaud S."/>
            <person name="Pasculle A.W."/>
            <person name="Nierman W.C."/>
            <person name="Driscoll E."/>
            <person name="Cumbie R."/>
            <person name="Clancy C.J."/>
            <person name="Dupont C.L."/>
        </authorList>
    </citation>
    <scope>NUCLEOTIDE SEQUENCE</scope>
    <source>
        <strain evidence="2">GL16</strain>
    </source>
</reference>
<evidence type="ECO:0000313" key="2">
    <source>
        <dbReference type="EMBL" id="KAG1529316.1"/>
    </source>
</evidence>
<protein>
    <submittedName>
        <fullName evidence="2">Uncharacterized protein</fullName>
    </submittedName>
</protein>
<gene>
    <name evidence="2" type="ORF">G6F51_014183</name>
</gene>
<accession>A0A9P7BZB1</accession>
<organism evidence="2 3">
    <name type="scientific">Rhizopus oryzae</name>
    <name type="common">Mucormycosis agent</name>
    <name type="synonym">Rhizopus arrhizus var. delemar</name>
    <dbReference type="NCBI Taxonomy" id="64495"/>
    <lineage>
        <taxon>Eukaryota</taxon>
        <taxon>Fungi</taxon>
        <taxon>Fungi incertae sedis</taxon>
        <taxon>Mucoromycota</taxon>
        <taxon>Mucoromycotina</taxon>
        <taxon>Mucoromycetes</taxon>
        <taxon>Mucorales</taxon>
        <taxon>Mucorineae</taxon>
        <taxon>Rhizopodaceae</taxon>
        <taxon>Rhizopus</taxon>
    </lineage>
</organism>
<name>A0A9P7BZB1_RHIOR</name>
<feature type="compositionally biased region" description="Basic and acidic residues" evidence="1">
    <location>
        <begin position="43"/>
        <end position="57"/>
    </location>
</feature>
<comment type="caution">
    <text evidence="2">The sequence shown here is derived from an EMBL/GenBank/DDBJ whole genome shotgun (WGS) entry which is preliminary data.</text>
</comment>
<dbReference type="EMBL" id="JAANIT010008334">
    <property type="protein sequence ID" value="KAG1529316.1"/>
    <property type="molecule type" value="Genomic_DNA"/>
</dbReference>
<proteinExistence type="predicted"/>
<feature type="compositionally biased region" description="Polar residues" evidence="1">
    <location>
        <begin position="58"/>
        <end position="90"/>
    </location>
</feature>
<dbReference type="Proteomes" id="UP000717996">
    <property type="component" value="Unassembled WGS sequence"/>
</dbReference>
<evidence type="ECO:0000313" key="3">
    <source>
        <dbReference type="Proteomes" id="UP000717996"/>
    </source>
</evidence>